<evidence type="ECO:0000313" key="1">
    <source>
        <dbReference type="EMBL" id="SDF39260.1"/>
    </source>
</evidence>
<keyword evidence="2" id="KW-1185">Reference proteome</keyword>
<organism evidence="1 2">
    <name type="scientific">Thermus arciformis</name>
    <dbReference type="NCBI Taxonomy" id="482827"/>
    <lineage>
        <taxon>Bacteria</taxon>
        <taxon>Thermotogati</taxon>
        <taxon>Deinococcota</taxon>
        <taxon>Deinococci</taxon>
        <taxon>Thermales</taxon>
        <taxon>Thermaceae</taxon>
        <taxon>Thermus</taxon>
    </lineage>
</organism>
<sequence>MACPMCGGTRRITIRLPDGRELETACLECLDREAEEAWEDEDEVERLLESGELF</sequence>
<dbReference type="AlphaFoldDB" id="A0A1G7KQN0"/>
<name>A0A1G7KQN0_9DEIN</name>
<accession>A0A1G7KQN0</accession>
<dbReference type="STRING" id="482827.SAMN04488243_14816"/>
<protein>
    <submittedName>
        <fullName evidence="1">Uncharacterized protein</fullName>
    </submittedName>
</protein>
<reference evidence="2" key="1">
    <citation type="submission" date="2016-10" db="EMBL/GenBank/DDBJ databases">
        <authorList>
            <person name="Varghese N."/>
            <person name="Submissions S."/>
        </authorList>
    </citation>
    <scope>NUCLEOTIDE SEQUENCE [LARGE SCALE GENOMIC DNA]</scope>
    <source>
        <strain evidence="2">CGMCC 1.6992</strain>
    </source>
</reference>
<dbReference type="RefSeq" id="WP_176758222.1">
    <property type="nucleotide sequence ID" value="NZ_FNBC01000048.1"/>
</dbReference>
<evidence type="ECO:0000313" key="2">
    <source>
        <dbReference type="Proteomes" id="UP000199446"/>
    </source>
</evidence>
<dbReference type="Proteomes" id="UP000199446">
    <property type="component" value="Unassembled WGS sequence"/>
</dbReference>
<gene>
    <name evidence="1" type="ORF">SAMN04488243_14816</name>
</gene>
<dbReference type="EMBL" id="FNBC01000048">
    <property type="protein sequence ID" value="SDF39260.1"/>
    <property type="molecule type" value="Genomic_DNA"/>
</dbReference>
<proteinExistence type="predicted"/>